<dbReference type="PANTHER" id="PTHR24113">
    <property type="entry name" value="RAN GTPASE-ACTIVATING PROTEIN 1"/>
    <property type="match status" value="1"/>
</dbReference>
<reference evidence="5" key="1">
    <citation type="submission" date="2020-12" db="EMBL/GenBank/DDBJ databases">
        <title>Metabolic potential, ecology and presence of endohyphal bacteria is reflected in genomic diversity of Mucoromycotina.</title>
        <authorList>
            <person name="Muszewska A."/>
            <person name="Okrasinska A."/>
            <person name="Steczkiewicz K."/>
            <person name="Drgas O."/>
            <person name="Orlowska M."/>
            <person name="Perlinska-Lenart U."/>
            <person name="Aleksandrzak-Piekarczyk T."/>
            <person name="Szatraj K."/>
            <person name="Zielenkiewicz U."/>
            <person name="Pilsyk S."/>
            <person name="Malc E."/>
            <person name="Mieczkowski P."/>
            <person name="Kruszewska J.S."/>
            <person name="Biernat P."/>
            <person name="Pawlowska J."/>
        </authorList>
    </citation>
    <scope>NUCLEOTIDE SEQUENCE</scope>
    <source>
        <strain evidence="5">CBS 226.32</strain>
    </source>
</reference>
<dbReference type="Proteomes" id="UP000650833">
    <property type="component" value="Unassembled WGS sequence"/>
</dbReference>
<name>A0A8H7QU45_9FUNG</name>
<evidence type="ECO:0008006" key="7">
    <source>
        <dbReference type="Google" id="ProtNLM"/>
    </source>
</evidence>
<keyword evidence="1" id="KW-0343">GTPase activation</keyword>
<dbReference type="Gene3D" id="3.80.10.10">
    <property type="entry name" value="Ribonuclease Inhibitor"/>
    <property type="match status" value="1"/>
</dbReference>
<dbReference type="GO" id="GO:0005096">
    <property type="term" value="F:GTPase activator activity"/>
    <property type="evidence" value="ECO:0007669"/>
    <property type="project" value="UniProtKB-KW"/>
</dbReference>
<feature type="compositionally biased region" description="Basic and acidic residues" evidence="4">
    <location>
        <begin position="373"/>
        <end position="396"/>
    </location>
</feature>
<sequence>MVAPINEYTLENNTVFSIVGKGLKLNTAADVQEFVETINKMDDLQVIKLSGNTIGVEAGQALGEALKTKTHLKQALLSDIFTGRLLSEIPLALKALCDAFEQVDLLELDLSDNAFGPAGAQPLIEFLSNTKTLQTLRLNNNGLGLGGGAMIAQALQASADNAKAENRSSSLRTIICGRNRLEDGSSKALARAFSSHGTLEVVRMPQNGIRPDGIRTIVEGLRDCKNLRHLDLQDNTFTVKGSKALAAALPSWPNLEILNVSDCLLSKKGGVCVFSALERGENKQLKELLAQYNEIRADAIEILAVAIKTHLNLLEKIELNGNMFEEDHQVVEVLRDALSTWDHEDALDELDEMEDIDSDEESEEDEDEDSEPELVKEAEEAEAKEPTADSKLDKKVEDDLVEKLAETHI</sequence>
<dbReference type="GO" id="GO:0031267">
    <property type="term" value="F:small GTPase binding"/>
    <property type="evidence" value="ECO:0007669"/>
    <property type="project" value="TreeGrafter"/>
</dbReference>
<dbReference type="AlphaFoldDB" id="A0A8H7QU45"/>
<dbReference type="SMART" id="SM00368">
    <property type="entry name" value="LRR_RI"/>
    <property type="match status" value="8"/>
</dbReference>
<organism evidence="5 6">
    <name type="scientific">Mucor plumbeus</name>
    <dbReference type="NCBI Taxonomy" id="97098"/>
    <lineage>
        <taxon>Eukaryota</taxon>
        <taxon>Fungi</taxon>
        <taxon>Fungi incertae sedis</taxon>
        <taxon>Mucoromycota</taxon>
        <taxon>Mucoromycotina</taxon>
        <taxon>Mucoromycetes</taxon>
        <taxon>Mucorales</taxon>
        <taxon>Mucorineae</taxon>
        <taxon>Mucoraceae</taxon>
        <taxon>Mucor</taxon>
    </lineage>
</organism>
<dbReference type="GO" id="GO:0006913">
    <property type="term" value="P:nucleocytoplasmic transport"/>
    <property type="evidence" value="ECO:0007669"/>
    <property type="project" value="TreeGrafter"/>
</dbReference>
<keyword evidence="2" id="KW-0433">Leucine-rich repeat</keyword>
<dbReference type="OrthoDB" id="184583at2759"/>
<dbReference type="GO" id="GO:0005829">
    <property type="term" value="C:cytosol"/>
    <property type="evidence" value="ECO:0007669"/>
    <property type="project" value="TreeGrafter"/>
</dbReference>
<dbReference type="SUPFAM" id="SSF52047">
    <property type="entry name" value="RNI-like"/>
    <property type="match status" value="1"/>
</dbReference>
<proteinExistence type="predicted"/>
<dbReference type="Pfam" id="PF13516">
    <property type="entry name" value="LRR_6"/>
    <property type="match status" value="3"/>
</dbReference>
<gene>
    <name evidence="5" type="ORF">INT46_001301</name>
</gene>
<evidence type="ECO:0000313" key="5">
    <source>
        <dbReference type="EMBL" id="KAG2198694.1"/>
    </source>
</evidence>
<dbReference type="GO" id="GO:0005634">
    <property type="term" value="C:nucleus"/>
    <property type="evidence" value="ECO:0007669"/>
    <property type="project" value="TreeGrafter"/>
</dbReference>
<feature type="region of interest" description="Disordered" evidence="4">
    <location>
        <begin position="346"/>
        <end position="396"/>
    </location>
</feature>
<dbReference type="EMBL" id="JAEPRC010000380">
    <property type="protein sequence ID" value="KAG2198694.1"/>
    <property type="molecule type" value="Genomic_DNA"/>
</dbReference>
<dbReference type="InterPro" id="IPR027038">
    <property type="entry name" value="RanGap"/>
</dbReference>
<dbReference type="CDD" id="cd00116">
    <property type="entry name" value="LRR_RI"/>
    <property type="match status" value="1"/>
</dbReference>
<dbReference type="InterPro" id="IPR032675">
    <property type="entry name" value="LRR_dom_sf"/>
</dbReference>
<keyword evidence="3" id="KW-0677">Repeat</keyword>
<evidence type="ECO:0000256" key="1">
    <source>
        <dbReference type="ARBA" id="ARBA00022468"/>
    </source>
</evidence>
<evidence type="ECO:0000313" key="6">
    <source>
        <dbReference type="Proteomes" id="UP000650833"/>
    </source>
</evidence>
<feature type="compositionally biased region" description="Acidic residues" evidence="4">
    <location>
        <begin position="346"/>
        <end position="372"/>
    </location>
</feature>
<comment type="caution">
    <text evidence="5">The sequence shown here is derived from an EMBL/GenBank/DDBJ whole genome shotgun (WGS) entry which is preliminary data.</text>
</comment>
<evidence type="ECO:0000256" key="3">
    <source>
        <dbReference type="ARBA" id="ARBA00022737"/>
    </source>
</evidence>
<protein>
    <recommendedName>
        <fullName evidence="7">Ran GTPase activating protein 1</fullName>
    </recommendedName>
</protein>
<dbReference type="InterPro" id="IPR001611">
    <property type="entry name" value="Leu-rich_rpt"/>
</dbReference>
<dbReference type="GO" id="GO:0048471">
    <property type="term" value="C:perinuclear region of cytoplasm"/>
    <property type="evidence" value="ECO:0007669"/>
    <property type="project" value="TreeGrafter"/>
</dbReference>
<evidence type="ECO:0000256" key="2">
    <source>
        <dbReference type="ARBA" id="ARBA00022614"/>
    </source>
</evidence>
<accession>A0A8H7QU45</accession>
<dbReference type="PANTHER" id="PTHR24113:SF12">
    <property type="entry name" value="RAN GTPASE-ACTIVATING PROTEIN 1"/>
    <property type="match status" value="1"/>
</dbReference>
<evidence type="ECO:0000256" key="4">
    <source>
        <dbReference type="SAM" id="MobiDB-lite"/>
    </source>
</evidence>
<keyword evidence="6" id="KW-1185">Reference proteome</keyword>